<gene>
    <name evidence="2" type="ORF">LCGC14_1786470</name>
</gene>
<dbReference type="AlphaFoldDB" id="A0A0F9J8S5"/>
<reference evidence="2" key="1">
    <citation type="journal article" date="2015" name="Nature">
        <title>Complex archaea that bridge the gap between prokaryotes and eukaryotes.</title>
        <authorList>
            <person name="Spang A."/>
            <person name="Saw J.H."/>
            <person name="Jorgensen S.L."/>
            <person name="Zaremba-Niedzwiedzka K."/>
            <person name="Martijn J."/>
            <person name="Lind A.E."/>
            <person name="van Eijk R."/>
            <person name="Schleper C."/>
            <person name="Guy L."/>
            <person name="Ettema T.J."/>
        </authorList>
    </citation>
    <scope>NUCLEOTIDE SEQUENCE</scope>
</reference>
<proteinExistence type="predicted"/>
<comment type="caution">
    <text evidence="2">The sequence shown here is derived from an EMBL/GenBank/DDBJ whole genome shotgun (WGS) entry which is preliminary data.</text>
</comment>
<feature type="transmembrane region" description="Helical" evidence="1">
    <location>
        <begin position="30"/>
        <end position="49"/>
    </location>
</feature>
<dbReference type="EMBL" id="LAZR01016989">
    <property type="protein sequence ID" value="KKM02236.1"/>
    <property type="molecule type" value="Genomic_DNA"/>
</dbReference>
<evidence type="ECO:0000256" key="1">
    <source>
        <dbReference type="SAM" id="Phobius"/>
    </source>
</evidence>
<keyword evidence="1" id="KW-1133">Transmembrane helix</keyword>
<protein>
    <submittedName>
        <fullName evidence="2">Uncharacterized protein</fullName>
    </submittedName>
</protein>
<name>A0A0F9J8S5_9ZZZZ</name>
<organism evidence="2">
    <name type="scientific">marine sediment metagenome</name>
    <dbReference type="NCBI Taxonomy" id="412755"/>
    <lineage>
        <taxon>unclassified sequences</taxon>
        <taxon>metagenomes</taxon>
        <taxon>ecological metagenomes</taxon>
    </lineage>
</organism>
<keyword evidence="1" id="KW-0472">Membrane</keyword>
<keyword evidence="1" id="KW-0812">Transmembrane</keyword>
<accession>A0A0F9J8S5</accession>
<sequence>MKPAIQAGCGFMIGWIAGRGTATGPQEGEVIIGGIVVGLIAAIIYHVILERFSS</sequence>
<evidence type="ECO:0000313" key="2">
    <source>
        <dbReference type="EMBL" id="KKM02236.1"/>
    </source>
</evidence>